<comment type="subcellular location">
    <subcellularLocation>
        <location evidence="1 9">Cell membrane</location>
        <topology evidence="1 9">Multi-pass membrane protein</topology>
    </subcellularLocation>
</comment>
<keyword evidence="3 9" id="KW-0813">Transport</keyword>
<evidence type="ECO:0000256" key="9">
    <source>
        <dbReference type="RuleBase" id="RU363032"/>
    </source>
</evidence>
<gene>
    <name evidence="11" type="ORF">BET01_10280</name>
</gene>
<keyword evidence="12" id="KW-1185">Reference proteome</keyword>
<dbReference type="PANTHER" id="PTHR32243">
    <property type="entry name" value="MALTOSE TRANSPORT SYSTEM PERMEASE-RELATED"/>
    <property type="match status" value="1"/>
</dbReference>
<feature type="transmembrane region" description="Helical" evidence="9">
    <location>
        <begin position="253"/>
        <end position="275"/>
    </location>
</feature>
<keyword evidence="4" id="KW-1003">Cell membrane</keyword>
<dbReference type="PANTHER" id="PTHR32243:SF50">
    <property type="entry name" value="MALTOSE_MALTODEXTRIN TRANSPORT SYSTEM PERMEASE PROTEIN MALG"/>
    <property type="match status" value="1"/>
</dbReference>
<keyword evidence="8 9" id="KW-0472">Membrane</keyword>
<dbReference type="GO" id="GO:0005886">
    <property type="term" value="C:plasma membrane"/>
    <property type="evidence" value="ECO:0007669"/>
    <property type="project" value="UniProtKB-SubCell"/>
</dbReference>
<evidence type="ECO:0000313" key="12">
    <source>
        <dbReference type="Proteomes" id="UP000284277"/>
    </source>
</evidence>
<dbReference type="Gene3D" id="1.10.3720.10">
    <property type="entry name" value="MetI-like"/>
    <property type="match status" value="1"/>
</dbReference>
<dbReference type="PROSITE" id="PS50928">
    <property type="entry name" value="ABC_TM1"/>
    <property type="match status" value="1"/>
</dbReference>
<keyword evidence="7 9" id="KW-1133">Transmembrane helix</keyword>
<keyword evidence="6 9" id="KW-0812">Transmembrane</keyword>
<evidence type="ECO:0000259" key="10">
    <source>
        <dbReference type="PROSITE" id="PS50928"/>
    </source>
</evidence>
<dbReference type="RefSeq" id="WP_120198557.1">
    <property type="nucleotide sequence ID" value="NZ_MCIA01000034.1"/>
</dbReference>
<dbReference type="GO" id="GO:0042956">
    <property type="term" value="P:maltodextrin transmembrane transport"/>
    <property type="evidence" value="ECO:0007669"/>
    <property type="project" value="TreeGrafter"/>
</dbReference>
<feature type="transmembrane region" description="Helical" evidence="9">
    <location>
        <begin position="78"/>
        <end position="103"/>
    </location>
</feature>
<evidence type="ECO:0000256" key="3">
    <source>
        <dbReference type="ARBA" id="ARBA00022448"/>
    </source>
</evidence>
<evidence type="ECO:0000256" key="8">
    <source>
        <dbReference type="ARBA" id="ARBA00023136"/>
    </source>
</evidence>
<comment type="caution">
    <text evidence="11">The sequence shown here is derived from an EMBL/GenBank/DDBJ whole genome shotgun (WGS) entry which is preliminary data.</text>
</comment>
<evidence type="ECO:0000256" key="5">
    <source>
        <dbReference type="ARBA" id="ARBA00022597"/>
    </source>
</evidence>
<dbReference type="InterPro" id="IPR035906">
    <property type="entry name" value="MetI-like_sf"/>
</dbReference>
<dbReference type="OrthoDB" id="9794684at2"/>
<organism evidence="11 12">
    <name type="scientific">Lacrimispora algidixylanolytica</name>
    <dbReference type="NCBI Taxonomy" id="94868"/>
    <lineage>
        <taxon>Bacteria</taxon>
        <taxon>Bacillati</taxon>
        <taxon>Bacillota</taxon>
        <taxon>Clostridia</taxon>
        <taxon>Lachnospirales</taxon>
        <taxon>Lachnospiraceae</taxon>
        <taxon>Lacrimispora</taxon>
    </lineage>
</organism>
<evidence type="ECO:0000256" key="4">
    <source>
        <dbReference type="ARBA" id="ARBA00022475"/>
    </source>
</evidence>
<evidence type="ECO:0000256" key="2">
    <source>
        <dbReference type="ARBA" id="ARBA00009047"/>
    </source>
</evidence>
<dbReference type="CDD" id="cd06261">
    <property type="entry name" value="TM_PBP2"/>
    <property type="match status" value="1"/>
</dbReference>
<evidence type="ECO:0000256" key="6">
    <source>
        <dbReference type="ARBA" id="ARBA00022692"/>
    </source>
</evidence>
<accession>A0A419STS4</accession>
<keyword evidence="5" id="KW-0762">Sugar transport</keyword>
<dbReference type="AlphaFoldDB" id="A0A419STS4"/>
<evidence type="ECO:0000256" key="1">
    <source>
        <dbReference type="ARBA" id="ARBA00004651"/>
    </source>
</evidence>
<feature type="transmembrane region" description="Helical" evidence="9">
    <location>
        <begin position="149"/>
        <end position="169"/>
    </location>
</feature>
<feature type="transmembrane region" description="Helical" evidence="9">
    <location>
        <begin position="206"/>
        <end position="225"/>
    </location>
</feature>
<feature type="transmembrane region" description="Helical" evidence="9">
    <location>
        <begin position="21"/>
        <end position="42"/>
    </location>
</feature>
<dbReference type="SUPFAM" id="SSF161098">
    <property type="entry name" value="MetI-like"/>
    <property type="match status" value="1"/>
</dbReference>
<dbReference type="InterPro" id="IPR050901">
    <property type="entry name" value="BP-dep_ABC_trans_perm"/>
</dbReference>
<sequence length="290" mass="33285">MKRKTKSLKRRRFIHNTIVHIFLGILGFIWVLPIFFVILTSFRAEGGTYKSYILPRGYTLNNYKKLFDSASNLNYERWFFNTLIVAICSCLLSAFFVLCVAYVTSRLRFRMRKKMMNIALILGMFPGFMSMYAVYYILKGFGFLEAGPLKLVALVMVYSGSSGLGYLVVKGFFDTIPKTIDEAAFIDGATKWEVFRKITIPLSRPVIVTTLLTSFMGPWVDYIFAKVILGQDRQYYTIAIGLWTMLEKEFVEYYYTQFFAGCVLISIPIALIFLFSQKFYVEGVSGAVKG</sequence>
<dbReference type="Pfam" id="PF00528">
    <property type="entry name" value="BPD_transp_1"/>
    <property type="match status" value="1"/>
</dbReference>
<name>A0A419STS4_9FIRM</name>
<dbReference type="InterPro" id="IPR000515">
    <property type="entry name" value="MetI-like"/>
</dbReference>
<feature type="domain" description="ABC transmembrane type-1" evidence="10">
    <location>
        <begin position="79"/>
        <end position="276"/>
    </location>
</feature>
<reference evidence="11 12" key="1">
    <citation type="submission" date="2016-08" db="EMBL/GenBank/DDBJ databases">
        <title>A new outlook on sporulation: Clostridium algidixylanolyticum.</title>
        <authorList>
            <person name="Poppleton D.I."/>
            <person name="Gribaldo S."/>
        </authorList>
    </citation>
    <scope>NUCLEOTIDE SEQUENCE [LARGE SCALE GENOMIC DNA]</scope>
    <source>
        <strain evidence="11 12">SPL73</strain>
    </source>
</reference>
<feature type="transmembrane region" description="Helical" evidence="9">
    <location>
        <begin position="115"/>
        <end position="137"/>
    </location>
</feature>
<proteinExistence type="inferred from homology"/>
<comment type="similarity">
    <text evidence="2">Belongs to the binding-protein-dependent transport system permease family. MalFG subfamily.</text>
</comment>
<protein>
    <submittedName>
        <fullName evidence="11">Sugar ABC transporter permease</fullName>
    </submittedName>
</protein>
<evidence type="ECO:0000256" key="7">
    <source>
        <dbReference type="ARBA" id="ARBA00022989"/>
    </source>
</evidence>
<dbReference type="EMBL" id="MCIA01000034">
    <property type="protein sequence ID" value="RKD28595.1"/>
    <property type="molecule type" value="Genomic_DNA"/>
</dbReference>
<dbReference type="Proteomes" id="UP000284277">
    <property type="component" value="Unassembled WGS sequence"/>
</dbReference>
<dbReference type="GO" id="GO:0015423">
    <property type="term" value="F:ABC-type maltose transporter activity"/>
    <property type="evidence" value="ECO:0007669"/>
    <property type="project" value="TreeGrafter"/>
</dbReference>
<evidence type="ECO:0000313" key="11">
    <source>
        <dbReference type="EMBL" id="RKD28595.1"/>
    </source>
</evidence>